<dbReference type="AlphaFoldDB" id="A0A1L9TV02"/>
<keyword evidence="3" id="KW-1185">Reference proteome</keyword>
<evidence type="ECO:0000313" key="2">
    <source>
        <dbReference type="EMBL" id="OJJ63235.1"/>
    </source>
</evidence>
<feature type="region of interest" description="Disordered" evidence="1">
    <location>
        <begin position="267"/>
        <end position="301"/>
    </location>
</feature>
<feature type="region of interest" description="Disordered" evidence="1">
    <location>
        <begin position="1"/>
        <end position="20"/>
    </location>
</feature>
<dbReference type="STRING" id="1036612.A0A1L9TV02"/>
<protein>
    <submittedName>
        <fullName evidence="2">Uncharacterized protein</fullName>
    </submittedName>
</protein>
<dbReference type="VEuPathDB" id="FungiDB:ASPSYDRAFT_42000"/>
<dbReference type="RefSeq" id="XP_040707041.1">
    <property type="nucleotide sequence ID" value="XM_040846383.1"/>
</dbReference>
<dbReference type="EMBL" id="KV878583">
    <property type="protein sequence ID" value="OJJ63235.1"/>
    <property type="molecule type" value="Genomic_DNA"/>
</dbReference>
<feature type="compositionally biased region" description="Basic and acidic residues" evidence="1">
    <location>
        <begin position="69"/>
        <end position="90"/>
    </location>
</feature>
<dbReference type="OrthoDB" id="8062037at2759"/>
<dbReference type="GeneID" id="63762456"/>
<feature type="compositionally biased region" description="Low complexity" evidence="1">
    <location>
        <begin position="1"/>
        <end position="10"/>
    </location>
</feature>
<feature type="region of interest" description="Disordered" evidence="1">
    <location>
        <begin position="69"/>
        <end position="102"/>
    </location>
</feature>
<evidence type="ECO:0000256" key="1">
    <source>
        <dbReference type="SAM" id="MobiDB-lite"/>
    </source>
</evidence>
<dbReference type="Proteomes" id="UP000184356">
    <property type="component" value="Unassembled WGS sequence"/>
</dbReference>
<gene>
    <name evidence="2" type="ORF">ASPSYDRAFT_42000</name>
</gene>
<accession>A0A1L9TV02</accession>
<evidence type="ECO:0000313" key="3">
    <source>
        <dbReference type="Proteomes" id="UP000184356"/>
    </source>
</evidence>
<sequence length="401" mass="44922">MPPLRPLSHSPRPPLTTRSSNRYFSRSSNLLYVKVKRPPWFRRFASRVFFLGAAACTWNSFVSVQQDTTSRDVEFRSHPPDSSTHGDTRSNKTAKPHQSHSSPVFVPIGWRFLQGGKFYAASDPEWKTFVKISKDQKKIRELKDELASMVLTEASQSSLLSHMLGPPFTVSQQWLLHHFPPRAPPEYYQPGLEITDAWISWVWRPMSNENISKSVQPYFVALGVKDAYSILLGSFLDKFNTRDSEDGSALSLPDASSEALLPSDFTTLDKLGDASPPESQLFPPASPQNSASQTDADRHPRPSTILSTLQWLPLPKFGPGTDLHAASLAFKHRINECQKRELRASRRGTFSIRGPVGLSGSVGFCRIEVEGEYDPAASEWVSVSMYLKDIRSFKQKPLGGK</sequence>
<organism evidence="2 3">
    <name type="scientific">Aspergillus sydowii CBS 593.65</name>
    <dbReference type="NCBI Taxonomy" id="1036612"/>
    <lineage>
        <taxon>Eukaryota</taxon>
        <taxon>Fungi</taxon>
        <taxon>Dikarya</taxon>
        <taxon>Ascomycota</taxon>
        <taxon>Pezizomycotina</taxon>
        <taxon>Eurotiomycetes</taxon>
        <taxon>Eurotiomycetidae</taxon>
        <taxon>Eurotiales</taxon>
        <taxon>Aspergillaceae</taxon>
        <taxon>Aspergillus</taxon>
        <taxon>Aspergillus subgen. Nidulantes</taxon>
    </lineage>
</organism>
<name>A0A1L9TV02_9EURO</name>
<proteinExistence type="predicted"/>
<reference evidence="3" key="1">
    <citation type="journal article" date="2017" name="Genome Biol.">
        <title>Comparative genomics reveals high biological diversity and specific adaptations in the industrially and medically important fungal genus Aspergillus.</title>
        <authorList>
            <person name="de Vries R.P."/>
            <person name="Riley R."/>
            <person name="Wiebenga A."/>
            <person name="Aguilar-Osorio G."/>
            <person name="Amillis S."/>
            <person name="Uchima C.A."/>
            <person name="Anderluh G."/>
            <person name="Asadollahi M."/>
            <person name="Askin M."/>
            <person name="Barry K."/>
            <person name="Battaglia E."/>
            <person name="Bayram O."/>
            <person name="Benocci T."/>
            <person name="Braus-Stromeyer S.A."/>
            <person name="Caldana C."/>
            <person name="Canovas D."/>
            <person name="Cerqueira G.C."/>
            <person name="Chen F."/>
            <person name="Chen W."/>
            <person name="Choi C."/>
            <person name="Clum A."/>
            <person name="Dos Santos R.A."/>
            <person name="Damasio A.R."/>
            <person name="Diallinas G."/>
            <person name="Emri T."/>
            <person name="Fekete E."/>
            <person name="Flipphi M."/>
            <person name="Freyberg S."/>
            <person name="Gallo A."/>
            <person name="Gournas C."/>
            <person name="Habgood R."/>
            <person name="Hainaut M."/>
            <person name="Harispe M.L."/>
            <person name="Henrissat B."/>
            <person name="Hilden K.S."/>
            <person name="Hope R."/>
            <person name="Hossain A."/>
            <person name="Karabika E."/>
            <person name="Karaffa L."/>
            <person name="Karanyi Z."/>
            <person name="Krasevec N."/>
            <person name="Kuo A."/>
            <person name="Kusch H."/>
            <person name="LaButti K."/>
            <person name="Lagendijk E.L."/>
            <person name="Lapidus A."/>
            <person name="Levasseur A."/>
            <person name="Lindquist E."/>
            <person name="Lipzen A."/>
            <person name="Logrieco A.F."/>
            <person name="MacCabe A."/>
            <person name="Maekelae M.R."/>
            <person name="Malavazi I."/>
            <person name="Melin P."/>
            <person name="Meyer V."/>
            <person name="Mielnichuk N."/>
            <person name="Miskei M."/>
            <person name="Molnar A.P."/>
            <person name="Mule G."/>
            <person name="Ngan C.Y."/>
            <person name="Orejas M."/>
            <person name="Orosz E."/>
            <person name="Ouedraogo J.P."/>
            <person name="Overkamp K.M."/>
            <person name="Park H.-S."/>
            <person name="Perrone G."/>
            <person name="Piumi F."/>
            <person name="Punt P.J."/>
            <person name="Ram A.F."/>
            <person name="Ramon A."/>
            <person name="Rauscher S."/>
            <person name="Record E."/>
            <person name="Riano-Pachon D.M."/>
            <person name="Robert V."/>
            <person name="Roehrig J."/>
            <person name="Ruller R."/>
            <person name="Salamov A."/>
            <person name="Salih N.S."/>
            <person name="Samson R.A."/>
            <person name="Sandor E."/>
            <person name="Sanguinetti M."/>
            <person name="Schuetze T."/>
            <person name="Sepcic K."/>
            <person name="Shelest E."/>
            <person name="Sherlock G."/>
            <person name="Sophianopoulou V."/>
            <person name="Squina F.M."/>
            <person name="Sun H."/>
            <person name="Susca A."/>
            <person name="Todd R.B."/>
            <person name="Tsang A."/>
            <person name="Unkles S.E."/>
            <person name="van de Wiele N."/>
            <person name="van Rossen-Uffink D."/>
            <person name="Oliveira J.V."/>
            <person name="Vesth T.C."/>
            <person name="Visser J."/>
            <person name="Yu J.-H."/>
            <person name="Zhou M."/>
            <person name="Andersen M.R."/>
            <person name="Archer D.B."/>
            <person name="Baker S.E."/>
            <person name="Benoit I."/>
            <person name="Brakhage A.A."/>
            <person name="Braus G.H."/>
            <person name="Fischer R."/>
            <person name="Frisvad J.C."/>
            <person name="Goldman G.H."/>
            <person name="Houbraken J."/>
            <person name="Oakley B."/>
            <person name="Pocsi I."/>
            <person name="Scazzocchio C."/>
            <person name="Seiboth B."/>
            <person name="vanKuyk P.A."/>
            <person name="Wortman J."/>
            <person name="Dyer P.S."/>
            <person name="Grigoriev I.V."/>
        </authorList>
    </citation>
    <scope>NUCLEOTIDE SEQUENCE [LARGE SCALE GENOMIC DNA]</scope>
    <source>
        <strain evidence="3">CBS 593.65</strain>
    </source>
</reference>